<evidence type="ECO:0000313" key="2">
    <source>
        <dbReference type="Proteomes" id="UP000077037"/>
    </source>
</evidence>
<dbReference type="EMBL" id="FKBS01000014">
    <property type="protein sequence ID" value="SAI31458.1"/>
    <property type="molecule type" value="Genomic_DNA"/>
</dbReference>
<evidence type="ECO:0000313" key="1">
    <source>
        <dbReference type="EMBL" id="SAI31458.1"/>
    </source>
</evidence>
<dbReference type="Proteomes" id="UP000077037">
    <property type="component" value="Unassembled WGS sequence"/>
</dbReference>
<accession>A0A157PD95</accession>
<proteinExistence type="predicted"/>
<organism evidence="1 2">
    <name type="scientific">Bordetella ansorpii</name>
    <dbReference type="NCBI Taxonomy" id="288768"/>
    <lineage>
        <taxon>Bacteria</taxon>
        <taxon>Pseudomonadati</taxon>
        <taxon>Pseudomonadota</taxon>
        <taxon>Betaproteobacteria</taxon>
        <taxon>Burkholderiales</taxon>
        <taxon>Alcaligenaceae</taxon>
        <taxon>Bordetella</taxon>
    </lineage>
</organism>
<protein>
    <submittedName>
        <fullName evidence="1">GntR family transcriptional regulator</fullName>
    </submittedName>
</protein>
<dbReference type="AlphaFoldDB" id="A0A157PD95"/>
<gene>
    <name evidence="1" type="ORF">SAMEA1982600_02523</name>
</gene>
<name>A0A157PD95_9BORD</name>
<sequence>MRTSAKAERGLGGDGAQRPARAIGWYSRRQHCEQHLHVLELLERERSEDASKALCEHLQSTLDNLGSIKDILGSDTPARRPRK</sequence>
<reference evidence="1 2" key="1">
    <citation type="submission" date="2016-03" db="EMBL/GenBank/DDBJ databases">
        <authorList>
            <consortium name="Pathogen Informatics"/>
        </authorList>
    </citation>
    <scope>NUCLEOTIDE SEQUENCE [LARGE SCALE GENOMIC DNA]</scope>
    <source>
        <strain evidence="1 2">NCTC13364</strain>
    </source>
</reference>